<evidence type="ECO:0000313" key="3">
    <source>
        <dbReference type="EMBL" id="GGI07435.1"/>
    </source>
</evidence>
<dbReference type="InterPro" id="IPR036412">
    <property type="entry name" value="HAD-like_sf"/>
</dbReference>
<name>A0A8J3AFJ7_9ACTN</name>
<evidence type="ECO:0000256" key="1">
    <source>
        <dbReference type="ARBA" id="ARBA00009589"/>
    </source>
</evidence>
<reference evidence="3" key="2">
    <citation type="submission" date="2020-09" db="EMBL/GenBank/DDBJ databases">
        <authorList>
            <person name="Sun Q."/>
            <person name="Zhou Y."/>
        </authorList>
    </citation>
    <scope>NUCLEOTIDE SEQUENCE</scope>
    <source>
        <strain evidence="3">CGMCC 1.14988</strain>
    </source>
</reference>
<dbReference type="Pfam" id="PF06941">
    <property type="entry name" value="NT5C"/>
    <property type="match status" value="1"/>
</dbReference>
<evidence type="ECO:0000313" key="4">
    <source>
        <dbReference type="Proteomes" id="UP000650511"/>
    </source>
</evidence>
<dbReference type="AlphaFoldDB" id="A0A8J3AFJ7"/>
<dbReference type="EMBL" id="BMHA01000008">
    <property type="protein sequence ID" value="GGI07435.1"/>
    <property type="molecule type" value="Genomic_DNA"/>
</dbReference>
<feature type="active site" description="Nucleophile" evidence="2">
    <location>
        <position position="12"/>
    </location>
</feature>
<reference evidence="3" key="1">
    <citation type="journal article" date="2014" name="Int. J. Syst. Evol. Microbiol.">
        <title>Complete genome sequence of Corynebacterium casei LMG S-19264T (=DSM 44701T), isolated from a smear-ripened cheese.</title>
        <authorList>
            <consortium name="US DOE Joint Genome Institute (JGI-PGF)"/>
            <person name="Walter F."/>
            <person name="Albersmeier A."/>
            <person name="Kalinowski J."/>
            <person name="Ruckert C."/>
        </authorList>
    </citation>
    <scope>NUCLEOTIDE SEQUENCE</scope>
    <source>
        <strain evidence="3">CGMCC 1.14988</strain>
    </source>
</reference>
<organism evidence="3 4">
    <name type="scientific">Egicoccus halophilus</name>
    <dbReference type="NCBI Taxonomy" id="1670830"/>
    <lineage>
        <taxon>Bacteria</taxon>
        <taxon>Bacillati</taxon>
        <taxon>Actinomycetota</taxon>
        <taxon>Nitriliruptoria</taxon>
        <taxon>Egicoccales</taxon>
        <taxon>Egicoccaceae</taxon>
        <taxon>Egicoccus</taxon>
    </lineage>
</organism>
<dbReference type="GO" id="GO:0008253">
    <property type="term" value="F:5'-nucleotidase activity"/>
    <property type="evidence" value="ECO:0007669"/>
    <property type="project" value="InterPro"/>
</dbReference>
<dbReference type="InterPro" id="IPR010708">
    <property type="entry name" value="5'(3')-deoxyribonucleotidase"/>
</dbReference>
<dbReference type="GO" id="GO:0009264">
    <property type="term" value="P:deoxyribonucleotide catabolic process"/>
    <property type="evidence" value="ECO:0007669"/>
    <property type="project" value="InterPro"/>
</dbReference>
<dbReference type="RefSeq" id="WP_165404002.1">
    <property type="nucleotide sequence ID" value="NZ_BMHA01000008.1"/>
</dbReference>
<gene>
    <name evidence="3" type="ORF">GCM10011354_24070</name>
</gene>
<accession>A0A8J3AFJ7</accession>
<evidence type="ECO:0000256" key="2">
    <source>
        <dbReference type="PIRSR" id="PIRSR610708-1"/>
    </source>
</evidence>
<dbReference type="SUPFAM" id="SSF56784">
    <property type="entry name" value="HAD-like"/>
    <property type="match status" value="1"/>
</dbReference>
<proteinExistence type="inferred from homology"/>
<sequence length="205" mass="23217">MSSIDQFVLGVDLDGVCADYEGAFRASVVRHFGREPDQLPPQTVMDAYSQWGLTFEQFEQAHRKAVLEDRMFRTMDALPGVSEALWRLSDAGVWIRIITHRLLFNWAHESTAADTAFWLDEHRIPYRDLCFIGDKPNVGADLYVDDSPSNVIALREAGKAAIVFDQPYNRDLPGPRATSWDDVVALVEGELDARRRQVPLPLDLE</sequence>
<protein>
    <submittedName>
        <fullName evidence="3">Putative 5'(3')-deoxyribonucleotidase</fullName>
    </submittedName>
</protein>
<keyword evidence="4" id="KW-1185">Reference proteome</keyword>
<dbReference type="InterPro" id="IPR023214">
    <property type="entry name" value="HAD_sf"/>
</dbReference>
<feature type="active site" description="Proton donor" evidence="2">
    <location>
        <position position="14"/>
    </location>
</feature>
<comment type="caution">
    <text evidence="3">The sequence shown here is derived from an EMBL/GenBank/DDBJ whole genome shotgun (WGS) entry which is preliminary data.</text>
</comment>
<dbReference type="Proteomes" id="UP000650511">
    <property type="component" value="Unassembled WGS sequence"/>
</dbReference>
<comment type="similarity">
    <text evidence="1">Belongs to the 5'(3')-deoxyribonucleotidase family.</text>
</comment>
<dbReference type="Gene3D" id="3.40.50.1000">
    <property type="entry name" value="HAD superfamily/HAD-like"/>
    <property type="match status" value="1"/>
</dbReference>